<dbReference type="Gene3D" id="3.40.50.150">
    <property type="entry name" value="Vaccinia Virus protein VP39"/>
    <property type="match status" value="1"/>
</dbReference>
<comment type="subcellular location">
    <subcellularLocation>
        <location evidence="2">Cytoplasm</location>
    </subcellularLocation>
</comment>
<evidence type="ECO:0000256" key="6">
    <source>
        <dbReference type="ARBA" id="ARBA00022603"/>
    </source>
</evidence>
<comment type="catalytic activity">
    <reaction evidence="12">
        <text>cytidine(967) in 16S rRNA + S-adenosyl-L-methionine = 5-methylcytidine(967) in 16S rRNA + S-adenosyl-L-homocysteine + H(+)</text>
        <dbReference type="Rhea" id="RHEA:42748"/>
        <dbReference type="Rhea" id="RHEA-COMP:10219"/>
        <dbReference type="Rhea" id="RHEA-COMP:10220"/>
        <dbReference type="ChEBI" id="CHEBI:15378"/>
        <dbReference type="ChEBI" id="CHEBI:57856"/>
        <dbReference type="ChEBI" id="CHEBI:59789"/>
        <dbReference type="ChEBI" id="CHEBI:74483"/>
        <dbReference type="ChEBI" id="CHEBI:82748"/>
        <dbReference type="EC" id="2.1.1.176"/>
    </reaction>
</comment>
<dbReference type="GO" id="GO:0008649">
    <property type="term" value="F:rRNA methyltransferase activity"/>
    <property type="evidence" value="ECO:0007669"/>
    <property type="project" value="InterPro"/>
</dbReference>
<dbReference type="PRINTS" id="PR02008">
    <property type="entry name" value="RCMTFAMILY"/>
</dbReference>
<evidence type="ECO:0000256" key="5">
    <source>
        <dbReference type="ARBA" id="ARBA00022552"/>
    </source>
</evidence>
<evidence type="ECO:0000256" key="7">
    <source>
        <dbReference type="ARBA" id="ARBA00022679"/>
    </source>
</evidence>
<organism evidence="15 16">
    <name type="scientific">Hominenteromicrobium mulieris</name>
    <dbReference type="NCBI Taxonomy" id="2885357"/>
    <lineage>
        <taxon>Bacteria</taxon>
        <taxon>Bacillati</taxon>
        <taxon>Bacillota</taxon>
        <taxon>Clostridia</taxon>
        <taxon>Eubacteriales</taxon>
        <taxon>Oscillospiraceae</taxon>
        <taxon>Hominenteromicrobium</taxon>
    </lineage>
</organism>
<feature type="binding site" evidence="13">
    <location>
        <position position="277"/>
    </location>
    <ligand>
        <name>S-adenosyl-L-methionine</name>
        <dbReference type="ChEBI" id="CHEBI:59789"/>
    </ligand>
</feature>
<dbReference type="Pfam" id="PF01029">
    <property type="entry name" value="NusB"/>
    <property type="match status" value="1"/>
</dbReference>
<comment type="function">
    <text evidence="1">Specifically methylates the cytosine at position 967 (m5C967) of 16S rRNA.</text>
</comment>
<evidence type="ECO:0000256" key="9">
    <source>
        <dbReference type="ARBA" id="ARBA00022884"/>
    </source>
</evidence>
<evidence type="ECO:0000256" key="1">
    <source>
        <dbReference type="ARBA" id="ARBA00002724"/>
    </source>
</evidence>
<dbReference type="InterPro" id="IPR049560">
    <property type="entry name" value="MeTrfase_RsmB-F_NOP2_cat"/>
</dbReference>
<gene>
    <name evidence="15" type="primary">rsmB</name>
    <name evidence="15" type="ORF">LKD31_03955</name>
</gene>
<proteinExistence type="inferred from homology"/>
<dbReference type="PROSITE" id="PS51686">
    <property type="entry name" value="SAM_MT_RSMB_NOP"/>
    <property type="match status" value="1"/>
</dbReference>
<dbReference type="NCBIfam" id="TIGR00563">
    <property type="entry name" value="rsmB"/>
    <property type="match status" value="1"/>
</dbReference>
<dbReference type="GO" id="GO:0006355">
    <property type="term" value="P:regulation of DNA-templated transcription"/>
    <property type="evidence" value="ECO:0007669"/>
    <property type="project" value="InterPro"/>
</dbReference>
<keyword evidence="4" id="KW-0963">Cytoplasm</keyword>
<evidence type="ECO:0000259" key="14">
    <source>
        <dbReference type="PROSITE" id="PS51686"/>
    </source>
</evidence>
<keyword evidence="8 13" id="KW-0949">S-adenosyl-L-methionine</keyword>
<dbReference type="PANTHER" id="PTHR22807">
    <property type="entry name" value="NOP2 YEAST -RELATED NOL1/NOP2/FMU SUN DOMAIN-CONTAINING"/>
    <property type="match status" value="1"/>
</dbReference>
<evidence type="ECO:0000256" key="3">
    <source>
        <dbReference type="ARBA" id="ARBA00012140"/>
    </source>
</evidence>
<keyword evidence="9 13" id="KW-0694">RNA-binding</keyword>
<dbReference type="SUPFAM" id="SSF53335">
    <property type="entry name" value="S-adenosyl-L-methionine-dependent methyltransferases"/>
    <property type="match status" value="1"/>
</dbReference>
<dbReference type="InterPro" id="IPR054728">
    <property type="entry name" value="RsmB-like_ferredoxin"/>
</dbReference>
<dbReference type="AlphaFoldDB" id="A0AAE3AG44"/>
<feature type="binding site" evidence="13">
    <location>
        <begin position="253"/>
        <end position="259"/>
    </location>
    <ligand>
        <name>S-adenosyl-L-methionine</name>
        <dbReference type="ChEBI" id="CHEBI:59789"/>
    </ligand>
</feature>
<dbReference type="EC" id="2.1.1.176" evidence="3"/>
<dbReference type="InterPro" id="IPR029063">
    <property type="entry name" value="SAM-dependent_MTases_sf"/>
</dbReference>
<dbReference type="GO" id="GO:0003723">
    <property type="term" value="F:RNA binding"/>
    <property type="evidence" value="ECO:0007669"/>
    <property type="project" value="UniProtKB-UniRule"/>
</dbReference>
<dbReference type="InterPro" id="IPR004573">
    <property type="entry name" value="rRNA_ssu_MeTfrase_B"/>
</dbReference>
<evidence type="ECO:0000256" key="11">
    <source>
        <dbReference type="ARBA" id="ARBA00031088"/>
    </source>
</evidence>
<feature type="active site" description="Nucleophile" evidence="13">
    <location>
        <position position="372"/>
    </location>
</feature>
<evidence type="ECO:0000256" key="12">
    <source>
        <dbReference type="ARBA" id="ARBA00047283"/>
    </source>
</evidence>
<dbReference type="Gene3D" id="1.10.940.10">
    <property type="entry name" value="NusB-like"/>
    <property type="match status" value="1"/>
</dbReference>
<dbReference type="Proteomes" id="UP001199424">
    <property type="component" value="Unassembled WGS sequence"/>
</dbReference>
<evidence type="ECO:0000256" key="2">
    <source>
        <dbReference type="ARBA" id="ARBA00004496"/>
    </source>
</evidence>
<sequence length="444" mass="49389">MATSSRKTALTALSEVTENEGYSNIVIDKAIRAAELSPRDAALTSTIFYGVLEKRLTLDFYIRKFLAKPKQKLDGTVLNILRIAVYQMMYLDRVPDSAAVNEAVLCAAEYRRGQYKNFVNGVLRSFARGWHEVIIPEDDLSVRYNIPQPIIESFKKDYGETVCIDLLKAMSERAETYIRINPLKTTADDLIQSLPENTAEKAVLQNALCVHGTGDVTGLPGFAEGKFHVQDLSSQLLCAFVSPQPGERLADVCAAPGGKSFTLAEYMENTGVLDAFDLYKGRVNLIKKGAERLGLSIIHAAVRDAATGVCEKQYDRVLCDVPCSGLGVIRRKPEIRYKKQESFKELPALQLKILEHSAQLVRPGGILFYSTCTLRNAENGAVVTEFLKCHPEFEPYDLPETEGISHTVNEPKFMRTMMPMDHGGDGFFAAAMRRKTETGKETKR</sequence>
<dbReference type="InterPro" id="IPR006027">
    <property type="entry name" value="NusB_RsmB_TIM44"/>
</dbReference>
<feature type="binding site" evidence="13">
    <location>
        <position position="304"/>
    </location>
    <ligand>
        <name>S-adenosyl-L-methionine</name>
        <dbReference type="ChEBI" id="CHEBI:59789"/>
    </ligand>
</feature>
<keyword evidence="6 13" id="KW-0489">Methyltransferase</keyword>
<reference evidence="15" key="1">
    <citation type="submission" date="2021-10" db="EMBL/GenBank/DDBJ databases">
        <title>Anaerobic single-cell dispensing facilitates the cultivation of human gut bacteria.</title>
        <authorList>
            <person name="Afrizal A."/>
        </authorList>
    </citation>
    <scope>NUCLEOTIDE SEQUENCE</scope>
    <source>
        <strain evidence="15">CLA-AA-H250</strain>
    </source>
</reference>
<evidence type="ECO:0000313" key="15">
    <source>
        <dbReference type="EMBL" id="MCC2136169.1"/>
    </source>
</evidence>
<dbReference type="InterPro" id="IPR001678">
    <property type="entry name" value="MeTrfase_RsmB-F_NOP2_dom"/>
</dbReference>
<feature type="domain" description="SAM-dependent MTase RsmB/NOP-type" evidence="14">
    <location>
        <begin position="166"/>
        <end position="435"/>
    </location>
</feature>
<dbReference type="SUPFAM" id="SSF48013">
    <property type="entry name" value="NusB-like"/>
    <property type="match status" value="1"/>
</dbReference>
<feature type="binding site" evidence="13">
    <location>
        <position position="320"/>
    </location>
    <ligand>
        <name>S-adenosyl-L-methionine</name>
        <dbReference type="ChEBI" id="CHEBI:59789"/>
    </ligand>
</feature>
<evidence type="ECO:0000256" key="8">
    <source>
        <dbReference type="ARBA" id="ARBA00022691"/>
    </source>
</evidence>
<dbReference type="CDD" id="cd02440">
    <property type="entry name" value="AdoMet_MTases"/>
    <property type="match status" value="1"/>
</dbReference>
<evidence type="ECO:0000256" key="13">
    <source>
        <dbReference type="PROSITE-ProRule" id="PRU01023"/>
    </source>
</evidence>
<dbReference type="RefSeq" id="WP_308448722.1">
    <property type="nucleotide sequence ID" value="NZ_JAJEQC010000003.1"/>
</dbReference>
<dbReference type="Pfam" id="PF01189">
    <property type="entry name" value="Methyltr_RsmB-F"/>
    <property type="match status" value="1"/>
</dbReference>
<dbReference type="EMBL" id="JAJEQC010000003">
    <property type="protein sequence ID" value="MCC2136169.1"/>
    <property type="molecule type" value="Genomic_DNA"/>
</dbReference>
<comment type="caution">
    <text evidence="15">The sequence shown here is derived from an EMBL/GenBank/DDBJ whole genome shotgun (WGS) entry which is preliminary data.</text>
</comment>
<evidence type="ECO:0000313" key="16">
    <source>
        <dbReference type="Proteomes" id="UP001199424"/>
    </source>
</evidence>
<comment type="similarity">
    <text evidence="13">Belongs to the class I-like SAM-binding methyltransferase superfamily. RsmB/NOP family.</text>
</comment>
<dbReference type="GO" id="GO:0005737">
    <property type="term" value="C:cytoplasm"/>
    <property type="evidence" value="ECO:0007669"/>
    <property type="project" value="UniProtKB-SubCell"/>
</dbReference>
<dbReference type="NCBIfam" id="NF011494">
    <property type="entry name" value="PRK14902.1"/>
    <property type="match status" value="1"/>
</dbReference>
<keyword evidence="16" id="KW-1185">Reference proteome</keyword>
<dbReference type="InterPro" id="IPR035926">
    <property type="entry name" value="NusB-like_sf"/>
</dbReference>
<keyword evidence="5" id="KW-0698">rRNA processing</keyword>
<dbReference type="PANTHER" id="PTHR22807:SF53">
    <property type="entry name" value="RIBOSOMAL RNA SMALL SUBUNIT METHYLTRANSFERASE B-RELATED"/>
    <property type="match status" value="1"/>
</dbReference>
<evidence type="ECO:0000256" key="4">
    <source>
        <dbReference type="ARBA" id="ARBA00022490"/>
    </source>
</evidence>
<keyword evidence="7 13" id="KW-0808">Transferase</keyword>
<dbReference type="Pfam" id="PF22458">
    <property type="entry name" value="RsmF-B_ferredox"/>
    <property type="match status" value="1"/>
</dbReference>
<dbReference type="InterPro" id="IPR023267">
    <property type="entry name" value="RCMT"/>
</dbReference>
<protein>
    <recommendedName>
        <fullName evidence="3">16S rRNA (cytosine(967)-C(5))-methyltransferase</fullName>
        <ecNumber evidence="3">2.1.1.176</ecNumber>
    </recommendedName>
    <alternativeName>
        <fullName evidence="10">16S rRNA m5C967 methyltransferase</fullName>
    </alternativeName>
    <alternativeName>
        <fullName evidence="11">rRNA (cytosine-C(5)-)-methyltransferase RsmB</fullName>
    </alternativeName>
</protein>
<accession>A0AAE3AG44</accession>
<name>A0AAE3AG44_9FIRM</name>
<evidence type="ECO:0000256" key="10">
    <source>
        <dbReference type="ARBA" id="ARBA00030399"/>
    </source>
</evidence>